<feature type="region of interest" description="Disordered" evidence="1">
    <location>
        <begin position="1"/>
        <end position="89"/>
    </location>
</feature>
<feature type="transmembrane region" description="Helical" evidence="2">
    <location>
        <begin position="435"/>
        <end position="460"/>
    </location>
</feature>
<evidence type="ECO:0008006" key="5">
    <source>
        <dbReference type="Google" id="ProtNLM"/>
    </source>
</evidence>
<feature type="compositionally biased region" description="Basic and acidic residues" evidence="1">
    <location>
        <begin position="1"/>
        <end position="12"/>
    </location>
</feature>
<gene>
    <name evidence="3" type="ORF">FALBO_8746</name>
</gene>
<evidence type="ECO:0000313" key="3">
    <source>
        <dbReference type="EMBL" id="KAF4464405.1"/>
    </source>
</evidence>
<dbReference type="PANTHER" id="PTHR37544">
    <property type="entry name" value="SPRAY-RELATED"/>
    <property type="match status" value="1"/>
</dbReference>
<dbReference type="OrthoDB" id="3248909at2759"/>
<accession>A0A8H4LA32</accession>
<feature type="transmembrane region" description="Helical" evidence="2">
    <location>
        <begin position="602"/>
        <end position="624"/>
    </location>
</feature>
<organism evidence="3 4">
    <name type="scientific">Fusarium albosuccineum</name>
    <dbReference type="NCBI Taxonomy" id="1237068"/>
    <lineage>
        <taxon>Eukaryota</taxon>
        <taxon>Fungi</taxon>
        <taxon>Dikarya</taxon>
        <taxon>Ascomycota</taxon>
        <taxon>Pezizomycotina</taxon>
        <taxon>Sordariomycetes</taxon>
        <taxon>Hypocreomycetidae</taxon>
        <taxon>Hypocreales</taxon>
        <taxon>Nectriaceae</taxon>
        <taxon>Fusarium</taxon>
        <taxon>Fusarium decemcellulare species complex</taxon>
    </lineage>
</organism>
<feature type="transmembrane region" description="Helical" evidence="2">
    <location>
        <begin position="327"/>
        <end position="348"/>
    </location>
</feature>
<dbReference type="PANTHER" id="PTHR37544:SF3">
    <property type="entry name" value="SPRAY"/>
    <property type="match status" value="1"/>
</dbReference>
<feature type="transmembrane region" description="Helical" evidence="2">
    <location>
        <begin position="481"/>
        <end position="508"/>
    </location>
</feature>
<comment type="caution">
    <text evidence="3">The sequence shown here is derived from an EMBL/GenBank/DDBJ whole genome shotgun (WGS) entry which is preliminary data.</text>
</comment>
<keyword evidence="4" id="KW-1185">Reference proteome</keyword>
<evidence type="ECO:0000313" key="4">
    <source>
        <dbReference type="Proteomes" id="UP000554235"/>
    </source>
</evidence>
<dbReference type="InterPro" id="IPR021840">
    <property type="entry name" value="DUF3433"/>
</dbReference>
<keyword evidence="2" id="KW-0472">Membrane</keyword>
<feature type="transmembrane region" description="Helical" evidence="2">
    <location>
        <begin position="754"/>
        <end position="777"/>
    </location>
</feature>
<dbReference type="Proteomes" id="UP000554235">
    <property type="component" value="Unassembled WGS sequence"/>
</dbReference>
<dbReference type="EMBL" id="JAADYS010001192">
    <property type="protein sequence ID" value="KAF4464405.1"/>
    <property type="molecule type" value="Genomic_DNA"/>
</dbReference>
<feature type="transmembrane region" description="Helical" evidence="2">
    <location>
        <begin position="630"/>
        <end position="648"/>
    </location>
</feature>
<dbReference type="AlphaFoldDB" id="A0A8H4LA32"/>
<sequence length="873" mass="97067">MAYRDDAGRDPYEPYEAFQQQQPQPALRPATNQPHLSHRVSALTVYGEDDNPYDAAAHPQLHGRESMVSLDSHAGFPSPPEPEYGGHSYSAASGWSASFGYNGAGGSYAPVSAGGPPPSRFPSKAKRMPSYGSALRQPIHEESHDEEAYDLSLLSSAAPMGTSPRYDAIEEEDDDISPGFDVTAGLGPMTSHDEDFIKKLQAQEASGTLTGGLGQGFQPDVKVRDAELLSSAATVERSLSRSFSRRNPPGRLGRLGTIRQRGQDEANRKGEVIEVILEEGPGADLSSMEGLSTVASNDFRRSTFPGKEAKTEIFYPQPNWKPLSMRWPYLVLLIVMSIGLAVVQELLFQRFAKKPIIKFKSPNDLDAWLYFAVKFLPTVCAVAYGVFWQFTDFEVRRLEAFYQLSRQQGALASKSINADYVTSFSFWRPFRAIKLGHYAVALSSFASTFAVSLVPTFAAASIVLRPDRGERMAHPDDFKEIYIAATWSRLLTATLALCAVLGCGLLYTLQSRRSGLLSDVRGIAGLAGMAVVSHILMDFKDMDTAKHKDIHQKLKRRRYMLRNSSLAPYEGTAKMEADREQDDGTHLSEHPHPVMLRPIGSIPFIIGLLLFAGFIPTFLFTAASVVTDKAAWVVTALAVILKMCWGAMETAVRMMEPYYILSKRHAHSKTLTLDYTALPFAYMPLRALLNGHLLVFLVGFGTVMAEFLTILVTSLATVDGQDFIVGYGFKKFNKSEWEEKEKLLNSGQETVRSFYVTLGLTLFMLLYMFVVANIVFFRRRHPFLPRQPNTIASILAFIHQSKMLYNFVGTAKLNNTDMAKKLDDGKTYGLGWFTGRDGQTHCGVDQEELTSFYKHGVDYTTMNNPWNAQWDVL</sequence>
<dbReference type="Pfam" id="PF11915">
    <property type="entry name" value="DUF3433"/>
    <property type="match status" value="2"/>
</dbReference>
<feature type="transmembrane region" description="Helical" evidence="2">
    <location>
        <begin position="693"/>
        <end position="716"/>
    </location>
</feature>
<evidence type="ECO:0000256" key="2">
    <source>
        <dbReference type="SAM" id="Phobius"/>
    </source>
</evidence>
<reference evidence="3 4" key="1">
    <citation type="submission" date="2020-01" db="EMBL/GenBank/DDBJ databases">
        <title>Identification and distribution of gene clusters putatively required for synthesis of sphingolipid metabolism inhibitors in phylogenetically diverse species of the filamentous fungus Fusarium.</title>
        <authorList>
            <person name="Kim H.-S."/>
            <person name="Busman M."/>
            <person name="Brown D.W."/>
            <person name="Divon H."/>
            <person name="Uhlig S."/>
            <person name="Proctor R.H."/>
        </authorList>
    </citation>
    <scope>NUCLEOTIDE SEQUENCE [LARGE SCALE GENOMIC DNA]</scope>
    <source>
        <strain evidence="3 4">NRRL 20459</strain>
    </source>
</reference>
<feature type="transmembrane region" description="Helical" evidence="2">
    <location>
        <begin position="520"/>
        <end position="539"/>
    </location>
</feature>
<proteinExistence type="predicted"/>
<keyword evidence="2" id="KW-0812">Transmembrane</keyword>
<name>A0A8H4LA32_9HYPO</name>
<evidence type="ECO:0000256" key="1">
    <source>
        <dbReference type="SAM" id="MobiDB-lite"/>
    </source>
</evidence>
<keyword evidence="2" id="KW-1133">Transmembrane helix</keyword>
<feature type="transmembrane region" description="Helical" evidence="2">
    <location>
        <begin position="368"/>
        <end position="390"/>
    </location>
</feature>
<feature type="region of interest" description="Disordered" evidence="1">
    <location>
        <begin position="106"/>
        <end position="133"/>
    </location>
</feature>
<protein>
    <recommendedName>
        <fullName evidence="5">Spray</fullName>
    </recommendedName>
</protein>